<sequence length="876" mass="100150">MYQNFIRVLFLIQFSLICLCHDGFRDVILSPKDFGGKYVKFNRLVEMTSSQIPWEEPLKESAKIALNSHPKLSKEAILRAKYLGMKVSNPQNAFGDIVIIAKGKLKKFENDTLLFEEIHDVCEFECQNNAEKYLENVTALWMVERIRHRDNLREYRYDLRFTIVPIEKNGPNRSKNLEERLRNQLKKTYILRDTDYPKYFQHIAPKAIRRVDHLDRNMHTIMHPNHFMHISFPQTPKHYQSAERLNIGEYMKKPFSMHKSPPMSTYYIPNVNNRYPIRFPDSRETHKNNPYRVQPIREEEKQETAQSVLNTVDHRGAVELNGKQKQIAKNINAQNKPQPSSTPSNIFVPQPAIALPIIVPQMPMGIVHVAPYTIPLHLQLSTPSNQILYSQPPDITTFRYPYGLINNNQQSIQQQSQQQQQYIPAFQYIPTSEISNNKTNVNINNFAPTKFKESEQIHKGQSFSLPDPIYHPTTTEKFIKSTQYTPKVNNYATAASIQINSYENSGDFLPINPPHHHISKSKKTHESKHSTTEKSKFSNNKNYESTNRNRQNVKERVSRPITTTPSPPTFPTIQTTSYLTSTSFTKSSTNTSTPTTSLAPHTEFQRNHQFHETNYENIAVTRPSVTKRTTEKPFLKWLPKKHRNKTFSSVTSYTAYPIKNITKLTTAPSNSLAVTSSSIEASSTASSQSNIHPTIKAFTHVQVFRGRNRFYNNRRNSSTPSSVTTEKSTTAAVLSSTIMNQALKLLKRKATTTTIPITTEQPVTTTESSFMTTYVTSPSLLSYDETNEPISYSTAISMEEDNEGERRETTIASSSYELIPAGVEAIDTKSSNIQLYKASVLPEINGVDEIEKLKIDEIATSIIRNHAKSTESEQVK</sequence>
<accession>A0A9J6BWQ1</accession>
<evidence type="ECO:0000256" key="1">
    <source>
        <dbReference type="SAM" id="MobiDB-lite"/>
    </source>
</evidence>
<name>A0A9J6BWQ1_POLVA</name>
<evidence type="ECO:0000256" key="2">
    <source>
        <dbReference type="SAM" id="SignalP"/>
    </source>
</evidence>
<proteinExistence type="predicted"/>
<reference evidence="3" key="1">
    <citation type="submission" date="2021-03" db="EMBL/GenBank/DDBJ databases">
        <title>Chromosome level genome of the anhydrobiotic midge Polypedilum vanderplanki.</title>
        <authorList>
            <person name="Yoshida Y."/>
            <person name="Kikawada T."/>
            <person name="Gusev O."/>
        </authorList>
    </citation>
    <scope>NUCLEOTIDE SEQUENCE</scope>
    <source>
        <strain evidence="3">NIAS01</strain>
        <tissue evidence="3">Whole body or cell culture</tissue>
    </source>
</reference>
<dbReference type="EMBL" id="JADBJN010000003">
    <property type="protein sequence ID" value="KAG5673963.1"/>
    <property type="molecule type" value="Genomic_DNA"/>
</dbReference>
<evidence type="ECO:0000313" key="4">
    <source>
        <dbReference type="Proteomes" id="UP001107558"/>
    </source>
</evidence>
<dbReference type="OrthoDB" id="6925743at2759"/>
<dbReference type="AlphaFoldDB" id="A0A9J6BWQ1"/>
<organism evidence="3 4">
    <name type="scientific">Polypedilum vanderplanki</name>
    <name type="common">Sleeping chironomid midge</name>
    <dbReference type="NCBI Taxonomy" id="319348"/>
    <lineage>
        <taxon>Eukaryota</taxon>
        <taxon>Metazoa</taxon>
        <taxon>Ecdysozoa</taxon>
        <taxon>Arthropoda</taxon>
        <taxon>Hexapoda</taxon>
        <taxon>Insecta</taxon>
        <taxon>Pterygota</taxon>
        <taxon>Neoptera</taxon>
        <taxon>Endopterygota</taxon>
        <taxon>Diptera</taxon>
        <taxon>Nematocera</taxon>
        <taxon>Chironomoidea</taxon>
        <taxon>Chironomidae</taxon>
        <taxon>Chironominae</taxon>
        <taxon>Polypedilum</taxon>
        <taxon>Polypedilum</taxon>
    </lineage>
</organism>
<feature type="compositionally biased region" description="Low complexity" evidence="1">
    <location>
        <begin position="571"/>
        <end position="597"/>
    </location>
</feature>
<comment type="caution">
    <text evidence="3">The sequence shown here is derived from an EMBL/GenBank/DDBJ whole genome shotgun (WGS) entry which is preliminary data.</text>
</comment>
<feature type="compositionally biased region" description="Basic residues" evidence="1">
    <location>
        <begin position="514"/>
        <end position="526"/>
    </location>
</feature>
<feature type="region of interest" description="Disordered" evidence="1">
    <location>
        <begin position="507"/>
        <end position="601"/>
    </location>
</feature>
<feature type="compositionally biased region" description="Polar residues" evidence="1">
    <location>
        <begin position="537"/>
        <end position="550"/>
    </location>
</feature>
<gene>
    <name evidence="3" type="ORF">PVAND_003959</name>
</gene>
<evidence type="ECO:0000313" key="3">
    <source>
        <dbReference type="EMBL" id="KAG5673963.1"/>
    </source>
</evidence>
<feature type="signal peptide" evidence="2">
    <location>
        <begin position="1"/>
        <end position="20"/>
    </location>
</feature>
<keyword evidence="2" id="KW-0732">Signal</keyword>
<feature type="chain" id="PRO_5039906577" evidence="2">
    <location>
        <begin position="21"/>
        <end position="876"/>
    </location>
</feature>
<feature type="compositionally biased region" description="Basic and acidic residues" evidence="1">
    <location>
        <begin position="527"/>
        <end position="536"/>
    </location>
</feature>
<dbReference type="Proteomes" id="UP001107558">
    <property type="component" value="Chromosome 3"/>
</dbReference>
<keyword evidence="4" id="KW-1185">Reference proteome</keyword>
<protein>
    <submittedName>
        <fullName evidence="3">Uncharacterized protein</fullName>
    </submittedName>
</protein>